<name>A0A9W9PLV3_9EURO</name>
<protein>
    <submittedName>
        <fullName evidence="2">Uncharacterized protein</fullName>
    </submittedName>
</protein>
<sequence>MAGLNSIQRPYGAPLPKTDVQLAREAYQYVNRQIKKYRERRQSKAEGRAHQDAESGSIMSRAETLVVDESDDEKKDKEAADTKSEAKAAKK</sequence>
<organism evidence="2 3">
    <name type="scientific">Penicillium chermesinum</name>
    <dbReference type="NCBI Taxonomy" id="63820"/>
    <lineage>
        <taxon>Eukaryota</taxon>
        <taxon>Fungi</taxon>
        <taxon>Dikarya</taxon>
        <taxon>Ascomycota</taxon>
        <taxon>Pezizomycotina</taxon>
        <taxon>Eurotiomycetes</taxon>
        <taxon>Eurotiomycetidae</taxon>
        <taxon>Eurotiales</taxon>
        <taxon>Aspergillaceae</taxon>
        <taxon>Penicillium</taxon>
    </lineage>
</organism>
<feature type="region of interest" description="Disordered" evidence="1">
    <location>
        <begin position="37"/>
        <end position="91"/>
    </location>
</feature>
<comment type="caution">
    <text evidence="2">The sequence shown here is derived from an EMBL/GenBank/DDBJ whole genome shotgun (WGS) entry which is preliminary data.</text>
</comment>
<feature type="compositionally biased region" description="Basic and acidic residues" evidence="1">
    <location>
        <begin position="72"/>
        <end position="91"/>
    </location>
</feature>
<accession>A0A9W9PLV3</accession>
<evidence type="ECO:0000256" key="1">
    <source>
        <dbReference type="SAM" id="MobiDB-lite"/>
    </source>
</evidence>
<dbReference type="RefSeq" id="XP_058335913.1">
    <property type="nucleotide sequence ID" value="XM_058469882.1"/>
</dbReference>
<keyword evidence="3" id="KW-1185">Reference proteome</keyword>
<reference evidence="2" key="2">
    <citation type="journal article" date="2023" name="IMA Fungus">
        <title>Comparative genomic study of the Penicillium genus elucidates a diverse pangenome and 15 lateral gene transfer events.</title>
        <authorList>
            <person name="Petersen C."/>
            <person name="Sorensen T."/>
            <person name="Nielsen M.R."/>
            <person name="Sondergaard T.E."/>
            <person name="Sorensen J.L."/>
            <person name="Fitzpatrick D.A."/>
            <person name="Frisvad J.C."/>
            <person name="Nielsen K.L."/>
        </authorList>
    </citation>
    <scope>NUCLEOTIDE SEQUENCE</scope>
    <source>
        <strain evidence="2">IBT 19713</strain>
    </source>
</reference>
<proteinExistence type="predicted"/>
<reference evidence="2" key="1">
    <citation type="submission" date="2022-11" db="EMBL/GenBank/DDBJ databases">
        <authorList>
            <person name="Petersen C."/>
        </authorList>
    </citation>
    <scope>NUCLEOTIDE SEQUENCE</scope>
    <source>
        <strain evidence="2">IBT 19713</strain>
    </source>
</reference>
<dbReference type="EMBL" id="JAPQKS010000001">
    <property type="protein sequence ID" value="KAJ5249134.1"/>
    <property type="molecule type" value="Genomic_DNA"/>
</dbReference>
<dbReference type="OrthoDB" id="4303010at2759"/>
<gene>
    <name evidence="2" type="ORF">N7468_000585</name>
</gene>
<evidence type="ECO:0000313" key="2">
    <source>
        <dbReference type="EMBL" id="KAJ5249134.1"/>
    </source>
</evidence>
<dbReference type="AlphaFoldDB" id="A0A9W9PLV3"/>
<evidence type="ECO:0000313" key="3">
    <source>
        <dbReference type="Proteomes" id="UP001150941"/>
    </source>
</evidence>
<feature type="compositionally biased region" description="Basic and acidic residues" evidence="1">
    <location>
        <begin position="40"/>
        <end position="53"/>
    </location>
</feature>
<dbReference type="GeneID" id="83197185"/>
<dbReference type="Proteomes" id="UP001150941">
    <property type="component" value="Unassembled WGS sequence"/>
</dbReference>